<evidence type="ECO:0000256" key="3">
    <source>
        <dbReference type="ARBA" id="ARBA00022692"/>
    </source>
</evidence>
<feature type="transmembrane region" description="Helical" evidence="6">
    <location>
        <begin position="220"/>
        <end position="245"/>
    </location>
</feature>
<feature type="transmembrane region" description="Helical" evidence="6">
    <location>
        <begin position="63"/>
        <end position="96"/>
    </location>
</feature>
<feature type="transmembrane region" description="Helical" evidence="6">
    <location>
        <begin position="117"/>
        <end position="142"/>
    </location>
</feature>
<feature type="transmembrane region" description="Helical" evidence="6">
    <location>
        <begin position="154"/>
        <end position="176"/>
    </location>
</feature>
<keyword evidence="3 6" id="KW-0812">Transmembrane</keyword>
<dbReference type="PANTHER" id="PTHR45649:SF6">
    <property type="entry name" value="GABA-SPECIFIC PERMEASE"/>
    <property type="match status" value="1"/>
</dbReference>
<keyword evidence="2" id="KW-0813">Transport</keyword>
<gene>
    <name evidence="7" type="ORF">FFLO_02230</name>
</gene>
<evidence type="ECO:0000256" key="1">
    <source>
        <dbReference type="ARBA" id="ARBA00004141"/>
    </source>
</evidence>
<sequence>MAATSAPRDVSRLESLGYAQELKRNISFMATFGFSFSIMGKLDLSLSSCRYSLPYGGPVAMNWGWFLAGGLILFIGLSMAELASSMPTSGGLYFWTHRLGPPKYRNLLAWFVGYNSFLGNVAATSSLAWACAGIVFAAVSIADNTFTPTTGQTFGLYVGILLAVGALCAYGSEILIFLQTPNVILNALLILATVIGLPIARRKELNTAEYTLGDFTNLTGWSPGMAFLLSMLAPVWTICSFDCAVSLSEEASNASTAVPWAIVLAIGIATLAGGLIMIILSLTMGTDLAAINDSAIGQPLAYIYDQAFGKHGSLAIWSFMCIGTFFMTASLAMPASRQAFAFARDGALPFSKYLYHVNKKTQTPVRTVWLIIALCIPLGALGFADEAAINAIFALAILGPYVAYGIPIACRLFTKQNFQPGPWHLGRFSKPCAAIACIWMIFACVIFCFPADINPDPATMNYACVVAGGVWAFSLGYYFLPGIGGKTFFRGPVTTEYEETYLATDYADIAIEADVNSNSDSKRDRKDSKTNTTTTVRPLIISD</sequence>
<dbReference type="AlphaFoldDB" id="A0A8K0NPB1"/>
<feature type="transmembrane region" description="Helical" evidence="6">
    <location>
        <begin position="459"/>
        <end position="480"/>
    </location>
</feature>
<dbReference type="PANTHER" id="PTHR45649">
    <property type="entry name" value="AMINO-ACID PERMEASE BAT1"/>
    <property type="match status" value="1"/>
</dbReference>
<comment type="subcellular location">
    <subcellularLocation>
        <location evidence="1">Membrane</location>
        <topology evidence="1">Multi-pass membrane protein</topology>
    </subcellularLocation>
</comment>
<name>A0A8K0NPB1_9TREE</name>
<feature type="transmembrane region" description="Helical" evidence="6">
    <location>
        <begin position="390"/>
        <end position="413"/>
    </location>
</feature>
<comment type="caution">
    <text evidence="7">The sequence shown here is derived from an EMBL/GenBank/DDBJ whole genome shotgun (WGS) entry which is preliminary data.</text>
</comment>
<dbReference type="PIRSF" id="PIRSF006060">
    <property type="entry name" value="AA_transporter"/>
    <property type="match status" value="1"/>
</dbReference>
<evidence type="ECO:0000256" key="5">
    <source>
        <dbReference type="ARBA" id="ARBA00023136"/>
    </source>
</evidence>
<evidence type="ECO:0000256" key="4">
    <source>
        <dbReference type="ARBA" id="ARBA00022989"/>
    </source>
</evidence>
<dbReference type="GO" id="GO:0022857">
    <property type="term" value="F:transmembrane transporter activity"/>
    <property type="evidence" value="ECO:0007669"/>
    <property type="project" value="InterPro"/>
</dbReference>
<feature type="transmembrane region" description="Helical" evidence="6">
    <location>
        <begin position="314"/>
        <end position="335"/>
    </location>
</feature>
<keyword evidence="5 6" id="KW-0472">Membrane</keyword>
<evidence type="ECO:0000256" key="6">
    <source>
        <dbReference type="SAM" id="Phobius"/>
    </source>
</evidence>
<evidence type="ECO:0008006" key="9">
    <source>
        <dbReference type="Google" id="ProtNLM"/>
    </source>
</evidence>
<feature type="transmembrane region" description="Helical" evidence="6">
    <location>
        <begin position="433"/>
        <end position="453"/>
    </location>
</feature>
<keyword evidence="4 6" id="KW-1133">Transmembrane helix</keyword>
<evidence type="ECO:0000313" key="7">
    <source>
        <dbReference type="EMBL" id="KAG7562338.1"/>
    </source>
</evidence>
<feature type="transmembrane region" description="Helical" evidence="6">
    <location>
        <begin position="257"/>
        <end position="280"/>
    </location>
</feature>
<dbReference type="GO" id="GO:0016020">
    <property type="term" value="C:membrane"/>
    <property type="evidence" value="ECO:0007669"/>
    <property type="project" value="UniProtKB-SubCell"/>
</dbReference>
<evidence type="ECO:0000256" key="2">
    <source>
        <dbReference type="ARBA" id="ARBA00022448"/>
    </source>
</evidence>
<feature type="transmembrane region" description="Helical" evidence="6">
    <location>
        <begin position="183"/>
        <end position="200"/>
    </location>
</feature>
<dbReference type="Proteomes" id="UP000812966">
    <property type="component" value="Unassembled WGS sequence"/>
</dbReference>
<feature type="transmembrane region" description="Helical" evidence="6">
    <location>
        <begin position="367"/>
        <end position="384"/>
    </location>
</feature>
<reference evidence="7" key="1">
    <citation type="submission" date="2020-04" db="EMBL/GenBank/DDBJ databases">
        <title>Analysis of mating type loci in Filobasidium floriforme.</title>
        <authorList>
            <person name="Nowrousian M."/>
        </authorList>
    </citation>
    <scope>NUCLEOTIDE SEQUENCE</scope>
    <source>
        <strain evidence="7">CBS 6242</strain>
    </source>
</reference>
<keyword evidence="8" id="KW-1185">Reference proteome</keyword>
<dbReference type="EMBL" id="JABELV010000034">
    <property type="protein sequence ID" value="KAG7562338.1"/>
    <property type="molecule type" value="Genomic_DNA"/>
</dbReference>
<dbReference type="Pfam" id="PF13520">
    <property type="entry name" value="AA_permease_2"/>
    <property type="match status" value="1"/>
</dbReference>
<protein>
    <recommendedName>
        <fullName evidence="9">Amino acid transporter</fullName>
    </recommendedName>
</protein>
<organism evidence="7 8">
    <name type="scientific">Filobasidium floriforme</name>
    <dbReference type="NCBI Taxonomy" id="5210"/>
    <lineage>
        <taxon>Eukaryota</taxon>
        <taxon>Fungi</taxon>
        <taxon>Dikarya</taxon>
        <taxon>Basidiomycota</taxon>
        <taxon>Agaricomycotina</taxon>
        <taxon>Tremellomycetes</taxon>
        <taxon>Filobasidiales</taxon>
        <taxon>Filobasidiaceae</taxon>
        <taxon>Filobasidium</taxon>
    </lineage>
</organism>
<dbReference type="Gene3D" id="1.20.1740.10">
    <property type="entry name" value="Amino acid/polyamine transporter I"/>
    <property type="match status" value="1"/>
</dbReference>
<accession>A0A8K0NPB1</accession>
<evidence type="ECO:0000313" key="8">
    <source>
        <dbReference type="Proteomes" id="UP000812966"/>
    </source>
</evidence>
<proteinExistence type="predicted"/>
<dbReference type="InterPro" id="IPR002293">
    <property type="entry name" value="AA/rel_permease1"/>
</dbReference>